<reference evidence="2 3" key="1">
    <citation type="submission" date="2023-09" db="EMBL/GenBank/DDBJ databases">
        <title>Pangenome analysis of Batrachochytrium dendrobatidis and related Chytrids.</title>
        <authorList>
            <person name="Yacoub M.N."/>
            <person name="Stajich J.E."/>
            <person name="James T.Y."/>
        </authorList>
    </citation>
    <scope>NUCLEOTIDE SEQUENCE [LARGE SCALE GENOMIC DNA]</scope>
    <source>
        <strain evidence="2 3">JEL0888</strain>
    </source>
</reference>
<dbReference type="EMBL" id="JADGIZ020000011">
    <property type="protein sequence ID" value="KAL2917480.1"/>
    <property type="molecule type" value="Genomic_DNA"/>
</dbReference>
<dbReference type="PANTHER" id="PTHR46566:SF2">
    <property type="entry name" value="ATP-DEPENDENT 6-PHOSPHOFRUCTOKINASE ISOZYME 2"/>
    <property type="match status" value="1"/>
</dbReference>
<dbReference type="Pfam" id="PF00294">
    <property type="entry name" value="PfkB"/>
    <property type="match status" value="1"/>
</dbReference>
<comment type="caution">
    <text evidence="2">The sequence shown here is derived from an EMBL/GenBank/DDBJ whole genome shotgun (WGS) entry which is preliminary data.</text>
</comment>
<dbReference type="Proteomes" id="UP001527925">
    <property type="component" value="Unassembled WGS sequence"/>
</dbReference>
<proteinExistence type="predicted"/>
<evidence type="ECO:0000313" key="3">
    <source>
        <dbReference type="Proteomes" id="UP001527925"/>
    </source>
</evidence>
<dbReference type="InterPro" id="IPR011611">
    <property type="entry name" value="PfkB_dom"/>
</dbReference>
<dbReference type="Gene3D" id="3.40.1190.20">
    <property type="match status" value="2"/>
</dbReference>
<organism evidence="2 3">
    <name type="scientific">Polyrhizophydium stewartii</name>
    <dbReference type="NCBI Taxonomy" id="2732419"/>
    <lineage>
        <taxon>Eukaryota</taxon>
        <taxon>Fungi</taxon>
        <taxon>Fungi incertae sedis</taxon>
        <taxon>Chytridiomycota</taxon>
        <taxon>Chytridiomycota incertae sedis</taxon>
        <taxon>Chytridiomycetes</taxon>
        <taxon>Rhizophydiales</taxon>
        <taxon>Rhizophydiales incertae sedis</taxon>
        <taxon>Polyrhizophydium</taxon>
    </lineage>
</organism>
<dbReference type="InterPro" id="IPR029056">
    <property type="entry name" value="Ribokinase-like"/>
</dbReference>
<keyword evidence="3" id="KW-1185">Reference proteome</keyword>
<evidence type="ECO:0000313" key="2">
    <source>
        <dbReference type="EMBL" id="KAL2917480.1"/>
    </source>
</evidence>
<sequence>MTGRYIQAFLDESKIHHISIQVRKATRTCTTVLDKRTGEMTELIEPAGKIELHEREQLEHTAREVIANSPKMEAIALCGTLPPGTTGSTYTMIAELKPPSVILLLDAYQNAECLKTGKVDILKINAEEARSLASMSEDVDLVDVGRRLHSMFSVRIIAVTNGPDEACLFEVAPRQVDTPRTMSVTFYKLPDLLEVFEELDDVESLSSSPLAHSLPEATGEPSPFLLMAASKQKHSGSSFTSQLNGFNKRERGKHEIVINPLGAGDTCSSIFLVEYLDTQDAALAFRHGLAAASASCLVVDSTSHFDLKVKKALFERIVPRTEVLPLSVHVE</sequence>
<dbReference type="SUPFAM" id="SSF53613">
    <property type="entry name" value="Ribokinase-like"/>
    <property type="match status" value="1"/>
</dbReference>
<evidence type="ECO:0000259" key="1">
    <source>
        <dbReference type="Pfam" id="PF00294"/>
    </source>
</evidence>
<accession>A0ABR4ND80</accession>
<name>A0ABR4ND80_9FUNG</name>
<protein>
    <recommendedName>
        <fullName evidence="1">Carbohydrate kinase PfkB domain-containing protein</fullName>
    </recommendedName>
</protein>
<feature type="domain" description="Carbohydrate kinase PfkB" evidence="1">
    <location>
        <begin position="3"/>
        <end position="173"/>
    </location>
</feature>
<dbReference type="PANTHER" id="PTHR46566">
    <property type="entry name" value="1-PHOSPHOFRUCTOKINASE-RELATED"/>
    <property type="match status" value="1"/>
</dbReference>
<gene>
    <name evidence="2" type="ORF">HK105_203146</name>
</gene>